<comment type="similarity">
    <text evidence="1">Belongs to the RutC family.</text>
</comment>
<keyword evidence="4" id="KW-1185">Reference proteome</keyword>
<dbReference type="FunFam" id="3.30.1330.40:FF:000001">
    <property type="entry name" value="L-PSP family endoribonuclease"/>
    <property type="match status" value="1"/>
</dbReference>
<comment type="caution">
    <text evidence="3">The sequence shown here is derived from an EMBL/GenBank/DDBJ whole genome shotgun (WGS) entry which is preliminary data.</text>
</comment>
<protein>
    <recommendedName>
        <fullName evidence="5">Enamine deaminase RidA</fullName>
    </recommendedName>
</protein>
<evidence type="ECO:0008006" key="5">
    <source>
        <dbReference type="Google" id="ProtNLM"/>
    </source>
</evidence>
<name>A0A9P7GXU2_9HYPO</name>
<dbReference type="AlphaFoldDB" id="A0A9P7GXU2"/>
<feature type="compositionally biased region" description="Polar residues" evidence="2">
    <location>
        <begin position="1"/>
        <end position="13"/>
    </location>
</feature>
<evidence type="ECO:0000256" key="2">
    <source>
        <dbReference type="SAM" id="MobiDB-lite"/>
    </source>
</evidence>
<dbReference type="InterPro" id="IPR006175">
    <property type="entry name" value="YjgF/YER057c/UK114"/>
</dbReference>
<dbReference type="Gene3D" id="3.30.1330.40">
    <property type="entry name" value="RutC-like"/>
    <property type="match status" value="1"/>
</dbReference>
<dbReference type="CDD" id="cd00448">
    <property type="entry name" value="YjgF_YER057c_UK114_family"/>
    <property type="match status" value="1"/>
</dbReference>
<gene>
    <name evidence="3" type="ORF">KAF25_010482</name>
</gene>
<reference evidence="3" key="1">
    <citation type="submission" date="2021-04" db="EMBL/GenBank/DDBJ databases">
        <title>Draft genome of Fusarium avenaceum strain F156N33, isolated from an atmospheric sample in Virginia.</title>
        <authorList>
            <person name="Yang S."/>
            <person name="Vinatzer B.A."/>
            <person name="Coleman J."/>
        </authorList>
    </citation>
    <scope>NUCLEOTIDE SEQUENCE</scope>
    <source>
        <strain evidence="3">F156N33</strain>
    </source>
</reference>
<feature type="region of interest" description="Disordered" evidence="2">
    <location>
        <begin position="1"/>
        <end position="20"/>
    </location>
</feature>
<proteinExistence type="inferred from homology"/>
<sequence>HLVLNNTMSSRTPVHSDKAPVPRPVYSQAITVNGLVFCSGQIGKDRATGQFVEGTVKDRTVSVFHRQTIKNLGYVLTEAGSSLNDVVEVDVFLTSQADFDPMNESYAEFFGDIKPARTLV</sequence>
<dbReference type="PANTHER" id="PTHR11803">
    <property type="entry name" value="2-IMINOBUTANOATE/2-IMINOPROPANOATE DEAMINASE RIDA"/>
    <property type="match status" value="1"/>
</dbReference>
<dbReference type="Pfam" id="PF01042">
    <property type="entry name" value="Ribonuc_L-PSP"/>
    <property type="match status" value="1"/>
</dbReference>
<evidence type="ECO:0000313" key="3">
    <source>
        <dbReference type="EMBL" id="KAG5655330.1"/>
    </source>
</evidence>
<dbReference type="Proteomes" id="UP000782241">
    <property type="component" value="Unassembled WGS sequence"/>
</dbReference>
<organism evidence="3 4">
    <name type="scientific">Fusarium avenaceum</name>
    <dbReference type="NCBI Taxonomy" id="40199"/>
    <lineage>
        <taxon>Eukaryota</taxon>
        <taxon>Fungi</taxon>
        <taxon>Dikarya</taxon>
        <taxon>Ascomycota</taxon>
        <taxon>Pezizomycotina</taxon>
        <taxon>Sordariomycetes</taxon>
        <taxon>Hypocreomycetidae</taxon>
        <taxon>Hypocreales</taxon>
        <taxon>Nectriaceae</taxon>
        <taxon>Fusarium</taxon>
        <taxon>Fusarium tricinctum species complex</taxon>
    </lineage>
</organism>
<evidence type="ECO:0000256" key="1">
    <source>
        <dbReference type="ARBA" id="ARBA00010552"/>
    </source>
</evidence>
<dbReference type="GO" id="GO:0005829">
    <property type="term" value="C:cytosol"/>
    <property type="evidence" value="ECO:0007669"/>
    <property type="project" value="TreeGrafter"/>
</dbReference>
<feature type="non-terminal residue" evidence="3">
    <location>
        <position position="1"/>
    </location>
</feature>
<evidence type="ECO:0000313" key="4">
    <source>
        <dbReference type="Proteomes" id="UP000782241"/>
    </source>
</evidence>
<accession>A0A9P7GXU2</accession>
<dbReference type="SUPFAM" id="SSF55298">
    <property type="entry name" value="YjgF-like"/>
    <property type="match status" value="1"/>
</dbReference>
<dbReference type="GO" id="GO:0005739">
    <property type="term" value="C:mitochondrion"/>
    <property type="evidence" value="ECO:0007669"/>
    <property type="project" value="UniProtKB-ARBA"/>
</dbReference>
<dbReference type="GO" id="GO:0019239">
    <property type="term" value="F:deaminase activity"/>
    <property type="evidence" value="ECO:0007669"/>
    <property type="project" value="TreeGrafter"/>
</dbReference>
<dbReference type="EMBL" id="JAGPUO010000031">
    <property type="protein sequence ID" value="KAG5655330.1"/>
    <property type="molecule type" value="Genomic_DNA"/>
</dbReference>
<dbReference type="PANTHER" id="PTHR11803:SF22">
    <property type="entry name" value="ENDORIBONUCLEASE FAMILY PROTEIN BRT1, PUTATIVE (AFU_ORTHOLOGUE AFUA_5G03780)-RELATED"/>
    <property type="match status" value="1"/>
</dbReference>
<dbReference type="InterPro" id="IPR035959">
    <property type="entry name" value="RutC-like_sf"/>
</dbReference>